<dbReference type="KEGG" id="mhd:Marky_0144"/>
<dbReference type="RefSeq" id="WP_013702962.1">
    <property type="nucleotide sequence ID" value="NC_015387.1"/>
</dbReference>
<dbReference type="OrthoDB" id="9821630at2"/>
<dbReference type="Proteomes" id="UP000007030">
    <property type="component" value="Chromosome"/>
</dbReference>
<keyword evidence="2" id="KW-1185">Reference proteome</keyword>
<dbReference type="EMBL" id="CP002630">
    <property type="protein sequence ID" value="AEB10907.1"/>
    <property type="molecule type" value="Genomic_DNA"/>
</dbReference>
<dbReference type="eggNOG" id="ENOG5034A12">
    <property type="taxonomic scope" value="Bacteria"/>
</dbReference>
<accession>F2NLS7</accession>
<name>F2NLS7_MARHT</name>
<dbReference type="HOGENOM" id="CLU_1064786_0_0_0"/>
<protein>
    <submittedName>
        <fullName evidence="1">Uncharacterized protein</fullName>
    </submittedName>
</protein>
<proteinExistence type="predicted"/>
<gene>
    <name evidence="1" type="ordered locus">Marky_0144</name>
</gene>
<reference evidence="1 2" key="1">
    <citation type="journal article" date="2012" name="Stand. Genomic Sci.">
        <title>Complete genome sequence of the aerobic, heterotroph Marinithermus hydrothermalis type strain (T1(T)) from a deep-sea hydrothermal vent chimney.</title>
        <authorList>
            <person name="Copeland A."/>
            <person name="Gu W."/>
            <person name="Yasawong M."/>
            <person name="Lapidus A."/>
            <person name="Lucas S."/>
            <person name="Deshpande S."/>
            <person name="Pagani I."/>
            <person name="Tapia R."/>
            <person name="Cheng J.F."/>
            <person name="Goodwin L.A."/>
            <person name="Pitluck S."/>
            <person name="Liolios K."/>
            <person name="Ivanova N."/>
            <person name="Mavromatis K."/>
            <person name="Mikhailova N."/>
            <person name="Pati A."/>
            <person name="Chen A."/>
            <person name="Palaniappan K."/>
            <person name="Land M."/>
            <person name="Pan C."/>
            <person name="Brambilla E.M."/>
            <person name="Rohde M."/>
            <person name="Tindall B.J."/>
            <person name="Sikorski J."/>
            <person name="Goker M."/>
            <person name="Detter J.C."/>
            <person name="Bristow J."/>
            <person name="Eisen J.A."/>
            <person name="Markowitz V."/>
            <person name="Hugenholtz P."/>
            <person name="Kyrpides N.C."/>
            <person name="Klenk H.P."/>
            <person name="Woyke T."/>
        </authorList>
    </citation>
    <scope>NUCLEOTIDE SEQUENCE [LARGE SCALE GENOMIC DNA]</scope>
    <source>
        <strain evidence="2">DSM 14884 / JCM 11576 / T1</strain>
    </source>
</reference>
<dbReference type="STRING" id="869210.Marky_0144"/>
<evidence type="ECO:0000313" key="2">
    <source>
        <dbReference type="Proteomes" id="UP000007030"/>
    </source>
</evidence>
<evidence type="ECO:0000313" key="1">
    <source>
        <dbReference type="EMBL" id="AEB10907.1"/>
    </source>
</evidence>
<organism evidence="1 2">
    <name type="scientific">Marinithermus hydrothermalis (strain DSM 14884 / JCM 11576 / T1)</name>
    <dbReference type="NCBI Taxonomy" id="869210"/>
    <lineage>
        <taxon>Bacteria</taxon>
        <taxon>Thermotogati</taxon>
        <taxon>Deinococcota</taxon>
        <taxon>Deinococci</taxon>
        <taxon>Thermales</taxon>
        <taxon>Thermaceae</taxon>
        <taxon>Marinithermus</taxon>
    </lineage>
</organism>
<dbReference type="AlphaFoldDB" id="F2NLS7"/>
<sequence>MRWGWLLLALWWASPAGAQTLYYYEYPLRVAPAALEYRPTEQLLFCSAITQPPGPLPSGGVTLKNLPAAFAAGCPLDAPPVVVWGEDPASGQVAYALEVSGRFWGMEGPGQRTTPDDLIALLEQAYALRVLGEGGGAAPRLEIAPQLRTPPYAPGAADAWTALEPVQLVGFATPEQRAYRRYRPRDGICQLISGGRYRRCWSVTFVWHLPVRLVLTGGEAGRFTLRLGVDTIEQRARAATLSARGGRLEAPRLEPVPFPLP</sequence>